<reference evidence="3" key="1">
    <citation type="submission" date="2023-03" db="EMBL/GenBank/DDBJ databases">
        <authorList>
            <person name="Julca I."/>
        </authorList>
    </citation>
    <scope>NUCLEOTIDE SEQUENCE</scope>
</reference>
<dbReference type="PANTHER" id="PTHR31973">
    <property type="entry name" value="POLYPROTEIN, PUTATIVE-RELATED"/>
    <property type="match status" value="1"/>
</dbReference>
<organism evidence="3 4">
    <name type="scientific">Oldenlandia corymbosa var. corymbosa</name>
    <dbReference type="NCBI Taxonomy" id="529605"/>
    <lineage>
        <taxon>Eukaryota</taxon>
        <taxon>Viridiplantae</taxon>
        <taxon>Streptophyta</taxon>
        <taxon>Embryophyta</taxon>
        <taxon>Tracheophyta</taxon>
        <taxon>Spermatophyta</taxon>
        <taxon>Magnoliopsida</taxon>
        <taxon>eudicotyledons</taxon>
        <taxon>Gunneridae</taxon>
        <taxon>Pentapetalae</taxon>
        <taxon>asterids</taxon>
        <taxon>lamiids</taxon>
        <taxon>Gentianales</taxon>
        <taxon>Rubiaceae</taxon>
        <taxon>Rubioideae</taxon>
        <taxon>Spermacoceae</taxon>
        <taxon>Hedyotis-Oldenlandia complex</taxon>
        <taxon>Oldenlandia</taxon>
    </lineage>
</organism>
<keyword evidence="1" id="KW-0862">Zinc</keyword>
<dbReference type="Pfam" id="PF03108">
    <property type="entry name" value="DBD_Tnp_Mut"/>
    <property type="match status" value="1"/>
</dbReference>
<dbReference type="EMBL" id="OX459119">
    <property type="protein sequence ID" value="CAI9096176.1"/>
    <property type="molecule type" value="Genomic_DNA"/>
</dbReference>
<evidence type="ECO:0000313" key="3">
    <source>
        <dbReference type="EMBL" id="CAI9096176.1"/>
    </source>
</evidence>
<dbReference type="GO" id="GO:0008270">
    <property type="term" value="F:zinc ion binding"/>
    <property type="evidence" value="ECO:0007669"/>
    <property type="project" value="UniProtKB-KW"/>
</dbReference>
<dbReference type="InterPro" id="IPR036875">
    <property type="entry name" value="Znf_CCHC_sf"/>
</dbReference>
<dbReference type="Proteomes" id="UP001161247">
    <property type="component" value="Chromosome 2"/>
</dbReference>
<dbReference type="InterPro" id="IPR004332">
    <property type="entry name" value="Transposase_MuDR"/>
</dbReference>
<sequence>MGGSSVTVMCYWNGKVTNNSRGISYEGQPGVNCLEFYLEAIPVSTEAQADAPSRNGNDHPTQLPGEELGSLNWDYESASGICVIEDQGSHEARREDLLVTGVANSEELEHLWHQDADISQGDPPASKYAGVGEANEVVAAECEIGRETDAPCYPGDLYVGQRFPTKEDLQNAVKAYSVRVNQEYVVAYSTENLWVLKCKQAPECPWRLRATTPKEGSFFEIKKYTAPHVCKKSNNQGHAQMDSAFVARHIKALVKAQNSISSSSIQAEILEKFNYSISTKKAWTAKQKAIIELFGDRVKRSKRGRPKSGFRAMSESIRCSSCKKSGHNKRKCPRAKDIEVPCCHL</sequence>
<name>A0AAV1CKN9_OLDCO</name>
<proteinExistence type="predicted"/>
<dbReference type="PANTHER" id="PTHR31973:SF195">
    <property type="entry name" value="MUDR FAMILY TRANSPOSASE"/>
    <property type="match status" value="1"/>
</dbReference>
<dbReference type="GO" id="GO:0003676">
    <property type="term" value="F:nucleic acid binding"/>
    <property type="evidence" value="ECO:0007669"/>
    <property type="project" value="InterPro"/>
</dbReference>
<keyword evidence="1" id="KW-0863">Zinc-finger</keyword>
<keyword evidence="1" id="KW-0479">Metal-binding</keyword>
<dbReference type="InterPro" id="IPR001878">
    <property type="entry name" value="Znf_CCHC"/>
</dbReference>
<accession>A0AAV1CKN9</accession>
<dbReference type="AlphaFoldDB" id="A0AAV1CKN9"/>
<dbReference type="PROSITE" id="PS50158">
    <property type="entry name" value="ZF_CCHC"/>
    <property type="match status" value="1"/>
</dbReference>
<keyword evidence="4" id="KW-1185">Reference proteome</keyword>
<evidence type="ECO:0000313" key="4">
    <source>
        <dbReference type="Proteomes" id="UP001161247"/>
    </source>
</evidence>
<gene>
    <name evidence="3" type="ORF">OLC1_LOCUS6994</name>
</gene>
<protein>
    <submittedName>
        <fullName evidence="3">OLC1v1032261C1</fullName>
    </submittedName>
</protein>
<evidence type="ECO:0000256" key="1">
    <source>
        <dbReference type="PROSITE-ProRule" id="PRU00047"/>
    </source>
</evidence>
<evidence type="ECO:0000259" key="2">
    <source>
        <dbReference type="PROSITE" id="PS50158"/>
    </source>
</evidence>
<feature type="domain" description="CCHC-type" evidence="2">
    <location>
        <begin position="318"/>
        <end position="334"/>
    </location>
</feature>
<dbReference type="SUPFAM" id="SSF57756">
    <property type="entry name" value="Retrovirus zinc finger-like domains"/>
    <property type="match status" value="1"/>
</dbReference>